<organism evidence="4 5">
    <name type="scientific">Caenorhabditis auriculariae</name>
    <dbReference type="NCBI Taxonomy" id="2777116"/>
    <lineage>
        <taxon>Eukaryota</taxon>
        <taxon>Metazoa</taxon>
        <taxon>Ecdysozoa</taxon>
        <taxon>Nematoda</taxon>
        <taxon>Chromadorea</taxon>
        <taxon>Rhabditida</taxon>
        <taxon>Rhabditina</taxon>
        <taxon>Rhabditomorpha</taxon>
        <taxon>Rhabditoidea</taxon>
        <taxon>Rhabditidae</taxon>
        <taxon>Peloderinae</taxon>
        <taxon>Caenorhabditis</taxon>
    </lineage>
</organism>
<comment type="caution">
    <text evidence="4">The sequence shown here is derived from an EMBL/GenBank/DDBJ whole genome shotgun (WGS) entry which is preliminary data.</text>
</comment>
<proteinExistence type="predicted"/>
<dbReference type="AlphaFoldDB" id="A0A8S1HVT1"/>
<evidence type="ECO:0000313" key="4">
    <source>
        <dbReference type="EMBL" id="CAD6197190.1"/>
    </source>
</evidence>
<keyword evidence="2" id="KW-1133">Transmembrane helix</keyword>
<protein>
    <submittedName>
        <fullName evidence="4">Uncharacterized protein</fullName>
    </submittedName>
</protein>
<feature type="signal peptide" evidence="3">
    <location>
        <begin position="1"/>
        <end position="21"/>
    </location>
</feature>
<feature type="chain" id="PRO_5035846132" evidence="3">
    <location>
        <begin position="22"/>
        <end position="479"/>
    </location>
</feature>
<reference evidence="4" key="1">
    <citation type="submission" date="2020-10" db="EMBL/GenBank/DDBJ databases">
        <authorList>
            <person name="Kikuchi T."/>
        </authorList>
    </citation>
    <scope>NUCLEOTIDE SEQUENCE</scope>
    <source>
        <strain evidence="4">NKZ352</strain>
    </source>
</reference>
<dbReference type="Proteomes" id="UP000835052">
    <property type="component" value="Unassembled WGS sequence"/>
</dbReference>
<keyword evidence="3" id="KW-0732">Signal</keyword>
<evidence type="ECO:0000256" key="1">
    <source>
        <dbReference type="SAM" id="MobiDB-lite"/>
    </source>
</evidence>
<dbReference type="PROSITE" id="PS51257">
    <property type="entry name" value="PROKAR_LIPOPROTEIN"/>
    <property type="match status" value="1"/>
</dbReference>
<sequence>MFKDPIISFLLSLSCLFQVSAIEGCCKRTMLSYPSGAAIPPECEKLRCTEAPILIENPKPSFDEIAMFLAPATKISTLTVIDNEFFIFIHSLENLVHKGPGPAISFRNAKMHESCFKKLQKITVDDIRPYCKGEKLIVVEGKIDETVRQRLETVANQTLADCAKLTTLAPSTTTEAINTTTVTTEAPTTTEEAVNTTTTIATTTEPEINTTTVTTIATTTPEPTTRTTTTETLETTTPDTTVAPDEAISSTTTATKSPPQNCVGAAALAPAAEEKECPSTSMIVLPGIVVIIFLILALGIVSYIAFIKNKSSPNNRPNSKNNSKELSSLGVPIERSKEAVEASKRKDAGKDFAVFLNKETETREETPKERRLDSNRRSKRQTSTILLLILQLWSLLLLPAPILKICCLKKNITELCPPPGQTCEQSEKIINIEKKERASTLFSDVLNDFESLYKQPIFPEKRLHEEKHKENLKKLNTKI</sequence>
<dbReference type="EMBL" id="CAJGYM010000087">
    <property type="protein sequence ID" value="CAD6197190.1"/>
    <property type="molecule type" value="Genomic_DNA"/>
</dbReference>
<evidence type="ECO:0000256" key="2">
    <source>
        <dbReference type="SAM" id="Phobius"/>
    </source>
</evidence>
<keyword evidence="2" id="KW-0812">Transmembrane</keyword>
<feature type="transmembrane region" description="Helical" evidence="2">
    <location>
        <begin position="283"/>
        <end position="306"/>
    </location>
</feature>
<feature type="compositionally biased region" description="Low complexity" evidence="1">
    <location>
        <begin position="311"/>
        <end position="329"/>
    </location>
</feature>
<accession>A0A8S1HVT1</accession>
<feature type="region of interest" description="Disordered" evidence="1">
    <location>
        <begin position="311"/>
        <end position="330"/>
    </location>
</feature>
<name>A0A8S1HVT1_9PELO</name>
<feature type="transmembrane region" description="Helical" evidence="2">
    <location>
        <begin position="385"/>
        <end position="403"/>
    </location>
</feature>
<feature type="region of interest" description="Disordered" evidence="1">
    <location>
        <begin position="220"/>
        <end position="244"/>
    </location>
</feature>
<keyword evidence="2" id="KW-0472">Membrane</keyword>
<evidence type="ECO:0000256" key="3">
    <source>
        <dbReference type="SAM" id="SignalP"/>
    </source>
</evidence>
<gene>
    <name evidence="4" type="ORF">CAUJ_LOCUS13099</name>
</gene>
<keyword evidence="5" id="KW-1185">Reference proteome</keyword>
<evidence type="ECO:0000313" key="5">
    <source>
        <dbReference type="Proteomes" id="UP000835052"/>
    </source>
</evidence>